<proteinExistence type="predicted"/>
<keyword evidence="1" id="KW-1133">Transmembrane helix</keyword>
<keyword evidence="1" id="KW-0472">Membrane</keyword>
<dbReference type="HOGENOM" id="CLU_1066435_0_0_1"/>
<feature type="transmembrane region" description="Helical" evidence="1">
    <location>
        <begin position="129"/>
        <end position="147"/>
    </location>
</feature>
<evidence type="ECO:0000256" key="1">
    <source>
        <dbReference type="SAM" id="Phobius"/>
    </source>
</evidence>
<dbReference type="AlphaFoldDB" id="G0N1D9"/>
<dbReference type="EMBL" id="GL379827">
    <property type="protein sequence ID" value="EGT50153.1"/>
    <property type="molecule type" value="Genomic_DNA"/>
</dbReference>
<protein>
    <submittedName>
        <fullName evidence="2">Uncharacterized protein</fullName>
    </submittedName>
</protein>
<reference evidence="3" key="1">
    <citation type="submission" date="2011-07" db="EMBL/GenBank/DDBJ databases">
        <authorList>
            <consortium name="Caenorhabditis brenneri Sequencing and Analysis Consortium"/>
            <person name="Wilson R.K."/>
        </authorList>
    </citation>
    <scope>NUCLEOTIDE SEQUENCE [LARGE SCALE GENOMIC DNA]</scope>
    <source>
        <strain evidence="3">PB2801</strain>
    </source>
</reference>
<organism evidence="3">
    <name type="scientific">Caenorhabditis brenneri</name>
    <name type="common">Nematode worm</name>
    <dbReference type="NCBI Taxonomy" id="135651"/>
    <lineage>
        <taxon>Eukaryota</taxon>
        <taxon>Metazoa</taxon>
        <taxon>Ecdysozoa</taxon>
        <taxon>Nematoda</taxon>
        <taxon>Chromadorea</taxon>
        <taxon>Rhabditida</taxon>
        <taxon>Rhabditina</taxon>
        <taxon>Rhabditomorpha</taxon>
        <taxon>Rhabditoidea</taxon>
        <taxon>Rhabditidae</taxon>
        <taxon>Peloderinae</taxon>
        <taxon>Caenorhabditis</taxon>
    </lineage>
</organism>
<feature type="transmembrane region" description="Helical" evidence="1">
    <location>
        <begin position="58"/>
        <end position="84"/>
    </location>
</feature>
<dbReference type="Proteomes" id="UP000008068">
    <property type="component" value="Unassembled WGS sequence"/>
</dbReference>
<evidence type="ECO:0000313" key="3">
    <source>
        <dbReference type="Proteomes" id="UP000008068"/>
    </source>
</evidence>
<sequence length="261" mass="30158">MENLLNFVQSNSSSFIRDPILDNSELLNFYMLLSTLFCFSYCAIYPKSLQKSVKIFPLFFKTYLTIILVFGFILSIFVFIFVFFDTPEAQIIYILVFNPVLMAFCEFIQFLWAVLAVSNGFKPKNDESFCHFGTFLVLGALVLLLLLEWSGNWLQMCSTIFYISFNVLLFLTSVVHIVMVNRSRRAEKSENPKNSFVIWQLVMIINQKLIISTIKKLDFIVTPAIVTITNMFLEEESKSLASSFQVPEKRVEKNRGGVRVE</sequence>
<name>G0N1D9_CAEBE</name>
<keyword evidence="1" id="KW-0812">Transmembrane</keyword>
<feature type="transmembrane region" description="Helical" evidence="1">
    <location>
        <begin position="90"/>
        <end position="117"/>
    </location>
</feature>
<feature type="transmembrane region" description="Helical" evidence="1">
    <location>
        <begin position="159"/>
        <end position="180"/>
    </location>
</feature>
<feature type="transmembrane region" description="Helical" evidence="1">
    <location>
        <begin position="27"/>
        <end position="46"/>
    </location>
</feature>
<gene>
    <name evidence="2" type="ORF">CAEBREN_01974</name>
</gene>
<dbReference type="InParanoid" id="G0N1D9"/>
<evidence type="ECO:0000313" key="2">
    <source>
        <dbReference type="EMBL" id="EGT50153.1"/>
    </source>
</evidence>
<accession>G0N1D9</accession>
<keyword evidence="3" id="KW-1185">Reference proteome</keyword>